<dbReference type="InterPro" id="IPR015947">
    <property type="entry name" value="PUA-like_sf"/>
</dbReference>
<comment type="caution">
    <text evidence="10">The sequence shown here is derived from an EMBL/GenBank/DDBJ whole genome shotgun (WGS) entry which is preliminary data.</text>
</comment>
<dbReference type="Gene3D" id="3.30.40.10">
    <property type="entry name" value="Zinc/RING finger domain, C3HC4 (zinc finger)"/>
    <property type="match status" value="3"/>
</dbReference>
<dbReference type="InterPro" id="IPR036987">
    <property type="entry name" value="SRA-YDG_sf"/>
</dbReference>
<accession>A0A443P816</accession>
<feature type="region of interest" description="Disordered" evidence="8">
    <location>
        <begin position="90"/>
        <end position="128"/>
    </location>
</feature>
<dbReference type="SUPFAM" id="SSF57903">
    <property type="entry name" value="FYVE/PHD zinc finger"/>
    <property type="match status" value="1"/>
</dbReference>
<keyword evidence="3" id="KW-0479">Metal-binding</keyword>
<evidence type="ECO:0000256" key="3">
    <source>
        <dbReference type="ARBA" id="ARBA00022723"/>
    </source>
</evidence>
<dbReference type="SMART" id="SM00184">
    <property type="entry name" value="RING"/>
    <property type="match status" value="3"/>
</dbReference>
<dbReference type="OrthoDB" id="2270193at2759"/>
<feature type="domain" description="RING-type" evidence="9">
    <location>
        <begin position="483"/>
        <end position="540"/>
    </location>
</feature>
<organism evidence="10 11">
    <name type="scientific">Cinnamomum micranthum f. kanehirae</name>
    <dbReference type="NCBI Taxonomy" id="337451"/>
    <lineage>
        <taxon>Eukaryota</taxon>
        <taxon>Viridiplantae</taxon>
        <taxon>Streptophyta</taxon>
        <taxon>Embryophyta</taxon>
        <taxon>Tracheophyta</taxon>
        <taxon>Spermatophyta</taxon>
        <taxon>Magnoliopsida</taxon>
        <taxon>Magnoliidae</taxon>
        <taxon>Laurales</taxon>
        <taxon>Lauraceae</taxon>
        <taxon>Cinnamomum</taxon>
    </lineage>
</organism>
<feature type="compositionally biased region" description="Low complexity" evidence="8">
    <location>
        <begin position="107"/>
        <end position="117"/>
    </location>
</feature>
<feature type="compositionally biased region" description="Basic and acidic residues" evidence="8">
    <location>
        <begin position="637"/>
        <end position="651"/>
    </location>
</feature>
<dbReference type="PROSITE" id="PS00518">
    <property type="entry name" value="ZF_RING_1"/>
    <property type="match status" value="1"/>
</dbReference>
<evidence type="ECO:0000313" key="10">
    <source>
        <dbReference type="EMBL" id="RWR86925.1"/>
    </source>
</evidence>
<evidence type="ECO:0000256" key="8">
    <source>
        <dbReference type="SAM" id="MobiDB-lite"/>
    </source>
</evidence>
<evidence type="ECO:0000256" key="7">
    <source>
        <dbReference type="PROSITE-ProRule" id="PRU00175"/>
    </source>
</evidence>
<dbReference type="PROSITE" id="PS50089">
    <property type="entry name" value="ZF_RING_2"/>
    <property type="match status" value="2"/>
</dbReference>
<evidence type="ECO:0000313" key="11">
    <source>
        <dbReference type="Proteomes" id="UP000283530"/>
    </source>
</evidence>
<dbReference type="InterPro" id="IPR045134">
    <property type="entry name" value="UHRF1/2-like"/>
</dbReference>
<dbReference type="Gene3D" id="2.30.280.10">
    <property type="entry name" value="SRA-YDG"/>
    <property type="match status" value="1"/>
</dbReference>
<comment type="pathway">
    <text evidence="1">Protein modification; protein ubiquitination.</text>
</comment>
<name>A0A443P816_9MAGN</name>
<proteinExistence type="predicted"/>
<dbReference type="Pfam" id="PF13445">
    <property type="entry name" value="zf-RING_UBOX"/>
    <property type="match status" value="1"/>
</dbReference>
<reference evidence="10 11" key="1">
    <citation type="journal article" date="2019" name="Nat. Plants">
        <title>Stout camphor tree genome fills gaps in understanding of flowering plant genome evolution.</title>
        <authorList>
            <person name="Chaw S.M."/>
            <person name="Liu Y.C."/>
            <person name="Wu Y.W."/>
            <person name="Wang H.Y."/>
            <person name="Lin C.I."/>
            <person name="Wu C.S."/>
            <person name="Ke H.M."/>
            <person name="Chang L.Y."/>
            <person name="Hsu C.Y."/>
            <person name="Yang H.T."/>
            <person name="Sudianto E."/>
            <person name="Hsu M.H."/>
            <person name="Wu K.P."/>
            <person name="Wang L.N."/>
            <person name="Leebens-Mack J.H."/>
            <person name="Tsai I.J."/>
        </authorList>
    </citation>
    <scope>NUCLEOTIDE SEQUENCE [LARGE SCALE GENOMIC DNA]</scope>
    <source>
        <strain evidence="11">cv. Chaw 1501</strain>
        <tissue evidence="10">Young leaves</tissue>
    </source>
</reference>
<dbReference type="AlphaFoldDB" id="A0A443P816"/>
<gene>
    <name evidence="10" type="ORF">CKAN_01584900</name>
</gene>
<dbReference type="EMBL" id="QPKB01000006">
    <property type="protein sequence ID" value="RWR86925.1"/>
    <property type="molecule type" value="Genomic_DNA"/>
</dbReference>
<dbReference type="SUPFAM" id="SSF88697">
    <property type="entry name" value="PUA domain-like"/>
    <property type="match status" value="1"/>
</dbReference>
<feature type="region of interest" description="Disordered" evidence="8">
    <location>
        <begin position="566"/>
        <end position="694"/>
    </location>
</feature>
<keyword evidence="2" id="KW-0808">Transferase</keyword>
<keyword evidence="6" id="KW-0862">Zinc</keyword>
<dbReference type="InterPro" id="IPR027370">
    <property type="entry name" value="Znf-RING_euk"/>
</dbReference>
<dbReference type="InterPro" id="IPR018957">
    <property type="entry name" value="Znf_C3HC4_RING-type"/>
</dbReference>
<dbReference type="InterPro" id="IPR019786">
    <property type="entry name" value="Zinc_finger_PHD-type_CS"/>
</dbReference>
<evidence type="ECO:0000256" key="2">
    <source>
        <dbReference type="ARBA" id="ARBA00022679"/>
    </source>
</evidence>
<dbReference type="Pfam" id="PF00097">
    <property type="entry name" value="zf-C3HC4"/>
    <property type="match status" value="1"/>
</dbReference>
<evidence type="ECO:0000256" key="6">
    <source>
        <dbReference type="ARBA" id="ARBA00022833"/>
    </source>
</evidence>
<dbReference type="PROSITE" id="PS01359">
    <property type="entry name" value="ZF_PHD_1"/>
    <property type="match status" value="1"/>
</dbReference>
<dbReference type="STRING" id="337451.A0A443P816"/>
<keyword evidence="5" id="KW-0833">Ubl conjugation pathway</keyword>
<dbReference type="GO" id="GO:0016567">
    <property type="term" value="P:protein ubiquitination"/>
    <property type="evidence" value="ECO:0007669"/>
    <property type="project" value="TreeGrafter"/>
</dbReference>
<dbReference type="GO" id="GO:0044027">
    <property type="term" value="P:negative regulation of gene expression via chromosomal CpG island methylation"/>
    <property type="evidence" value="ECO:0007669"/>
    <property type="project" value="TreeGrafter"/>
</dbReference>
<keyword evidence="11" id="KW-1185">Reference proteome</keyword>
<dbReference type="InterPro" id="IPR017907">
    <property type="entry name" value="Znf_RING_CS"/>
</dbReference>
<dbReference type="GO" id="GO:0061630">
    <property type="term" value="F:ubiquitin protein ligase activity"/>
    <property type="evidence" value="ECO:0007669"/>
    <property type="project" value="TreeGrafter"/>
</dbReference>
<dbReference type="Proteomes" id="UP000283530">
    <property type="component" value="Unassembled WGS sequence"/>
</dbReference>
<dbReference type="PANTHER" id="PTHR14140:SF46">
    <property type="entry name" value="E3 UBIQUITIN-PROTEIN LIGASE ORTHRUS 1-RELATED"/>
    <property type="match status" value="1"/>
</dbReference>
<keyword evidence="4 7" id="KW-0863">Zinc-finger</keyword>
<feature type="domain" description="RING-type" evidence="9">
    <location>
        <begin position="142"/>
        <end position="181"/>
    </location>
</feature>
<evidence type="ECO:0000256" key="1">
    <source>
        <dbReference type="ARBA" id="ARBA00004906"/>
    </source>
</evidence>
<evidence type="ECO:0000259" key="9">
    <source>
        <dbReference type="PROSITE" id="PS50089"/>
    </source>
</evidence>
<dbReference type="SUPFAM" id="SSF57850">
    <property type="entry name" value="RING/U-box"/>
    <property type="match status" value="2"/>
</dbReference>
<dbReference type="FunFam" id="3.30.40.10:FF:000665">
    <property type="entry name" value="Predicted protein"/>
    <property type="match status" value="1"/>
</dbReference>
<dbReference type="InterPro" id="IPR013083">
    <property type="entry name" value="Znf_RING/FYVE/PHD"/>
</dbReference>
<dbReference type="InterPro" id="IPR001841">
    <property type="entry name" value="Znf_RING"/>
</dbReference>
<dbReference type="InterPro" id="IPR047498">
    <property type="entry name" value="RING-HC_ORTHRUS_rpt1"/>
</dbReference>
<evidence type="ECO:0000256" key="4">
    <source>
        <dbReference type="ARBA" id="ARBA00022771"/>
    </source>
</evidence>
<evidence type="ECO:0000256" key="5">
    <source>
        <dbReference type="ARBA" id="ARBA00022786"/>
    </source>
</evidence>
<dbReference type="CDD" id="cd23138">
    <property type="entry name" value="RING-HC_ORTHRUS_rpt1"/>
    <property type="match status" value="1"/>
</dbReference>
<feature type="compositionally biased region" description="Basic and acidic residues" evidence="8">
    <location>
        <begin position="664"/>
        <end position="678"/>
    </location>
</feature>
<dbReference type="PANTHER" id="PTHR14140">
    <property type="entry name" value="E3 UBIQUITIN-PROTEIN LIGASE UHRF-RELATED"/>
    <property type="match status" value="1"/>
</dbReference>
<dbReference type="InterPro" id="IPR011011">
    <property type="entry name" value="Znf_FYVE_PHD"/>
</dbReference>
<protein>
    <submittedName>
        <fullName evidence="10">E3 ubiquitin-protein ligase ORTHRUS 2-like protein</fullName>
    </submittedName>
</protein>
<feature type="compositionally biased region" description="Basic and acidic residues" evidence="8">
    <location>
        <begin position="92"/>
        <end position="101"/>
    </location>
</feature>
<dbReference type="GO" id="GO:0008270">
    <property type="term" value="F:zinc ion binding"/>
    <property type="evidence" value="ECO:0007669"/>
    <property type="project" value="UniProtKB-KW"/>
</dbReference>
<sequence>MAHNSDLPCDADGACMACKATPLEEEKLVCVTCATPWHVACLSSPPQSLSSTLQWHCPDCSAIYAPSSAAPSVAGGLIAAIREIEADASLSDAEKAKKRQELMSGRSSAADADPASSSDKRKGKKKADDDDILGVLDENINCSFCRELPDRPVTTPCGHNFCLKCFQKWVAQRNMTCAKCRHPIPAKMASQPRINSTLVKAIRVAKTAKNNTSDGSANVYHFQRNEERPDKAFTTDRSQAGRKGQRCEWEDICHCPTGPLRPNPGRERPCEEAGRFGGGILGRQDGVPAVGRSPPPCRGHSGPIRVWCTVRGPIWGGGRDLSGNKRTNKSQSFDQKFDKMNEALRVSCKKGLIRKSGHHMRLKLVFVMTEFTGLRNAGGKLEYRYLFVRCDNEPAPWTSDEHGDRPRPLPVIQELEEATDITERKESPAWDYDEEQWRWTKPPPVSRKQVLTGNPEDRKVARRAIKQAQNLSVRDKLLKEFSCLLCRQVMNLPITTPCAHNFCKQCLEGAFAGQTFVRERTREGGRTLRAQKNVMKCPACPNDISDFLKNPQVNRELMDVIESLKHKTEENSDEIGAGGDSSEKSDVPADDETEVGSENPDMPDSIDKDAETEAGSENPEMPESSDKDGGEIPATDGKTEATCKRKTRNEDASSMTHVEKKGKKSNESNEVEVVRDDSPSSPLHVETEEDDNFR</sequence>